<evidence type="ECO:0000313" key="3">
    <source>
        <dbReference type="Proteomes" id="UP000219621"/>
    </source>
</evidence>
<evidence type="ECO:0000259" key="1">
    <source>
        <dbReference type="Pfam" id="PF13380"/>
    </source>
</evidence>
<proteinExistence type="predicted"/>
<dbReference type="InterPro" id="IPR036291">
    <property type="entry name" value="NAD(P)-bd_dom_sf"/>
</dbReference>
<dbReference type="Pfam" id="PF13380">
    <property type="entry name" value="CoA_binding_2"/>
    <property type="match status" value="1"/>
</dbReference>
<reference evidence="2 3" key="1">
    <citation type="submission" date="2017-09" db="EMBL/GenBank/DDBJ databases">
        <authorList>
            <person name="Ehlers B."/>
            <person name="Leendertz F.H."/>
        </authorList>
    </citation>
    <scope>NUCLEOTIDE SEQUENCE [LARGE SCALE GENOMIC DNA]</scope>
    <source>
        <strain evidence="2 3">USBA 140</strain>
    </source>
</reference>
<dbReference type="AlphaFoldDB" id="A0A286GYW8"/>
<dbReference type="EMBL" id="OCNJ01000012">
    <property type="protein sequence ID" value="SOE00299.1"/>
    <property type="molecule type" value="Genomic_DNA"/>
</dbReference>
<dbReference type="PANTHER" id="PTHR33303">
    <property type="entry name" value="CYTOPLASMIC PROTEIN-RELATED"/>
    <property type="match status" value="1"/>
</dbReference>
<dbReference type="RefSeq" id="WP_097281141.1">
    <property type="nucleotide sequence ID" value="NZ_OCNJ01000012.1"/>
</dbReference>
<evidence type="ECO:0000313" key="2">
    <source>
        <dbReference type="EMBL" id="SOE00299.1"/>
    </source>
</evidence>
<dbReference type="PANTHER" id="PTHR33303:SF2">
    <property type="entry name" value="COA-BINDING DOMAIN-CONTAINING PROTEIN"/>
    <property type="match status" value="1"/>
</dbReference>
<dbReference type="Gene3D" id="3.40.50.720">
    <property type="entry name" value="NAD(P)-binding Rossmann-like Domain"/>
    <property type="match status" value="1"/>
</dbReference>
<name>A0A286GYW8_9PROT</name>
<protein>
    <recommendedName>
        <fullName evidence="1">CoA-binding domain-containing protein</fullName>
    </recommendedName>
</protein>
<sequence>MVEFRHDPSVVPEDPNDKIAYPEEYLREILHDVFKVAVLGFHPDYESAAYVQRLKECDYHIIPVNPNLAGEMHVNEVVPASLFDIPSKFDMLQVFGGPEDAMFAAQGIAEHREKLGVKVLWLEPGTWNPEAARLAESAGVRVVMGLDAAEVAERLG</sequence>
<gene>
    <name evidence="2" type="ORF">SAMN05421508_11223</name>
</gene>
<feature type="domain" description="CoA-binding" evidence="1">
    <location>
        <begin position="36"/>
        <end position="144"/>
    </location>
</feature>
<dbReference type="InterPro" id="IPR003781">
    <property type="entry name" value="CoA-bd"/>
</dbReference>
<dbReference type="Proteomes" id="UP000219621">
    <property type="component" value="Unassembled WGS sequence"/>
</dbReference>
<dbReference type="OrthoDB" id="9804695at2"/>
<keyword evidence="3" id="KW-1185">Reference proteome</keyword>
<accession>A0A286GYW8</accession>
<organism evidence="2 3">
    <name type="scientific">Caenispirillum bisanense</name>
    <dbReference type="NCBI Taxonomy" id="414052"/>
    <lineage>
        <taxon>Bacteria</taxon>
        <taxon>Pseudomonadati</taxon>
        <taxon>Pseudomonadota</taxon>
        <taxon>Alphaproteobacteria</taxon>
        <taxon>Rhodospirillales</taxon>
        <taxon>Novispirillaceae</taxon>
        <taxon>Caenispirillum</taxon>
    </lineage>
</organism>
<dbReference type="SUPFAM" id="SSF51735">
    <property type="entry name" value="NAD(P)-binding Rossmann-fold domains"/>
    <property type="match status" value="1"/>
</dbReference>